<protein>
    <submittedName>
        <fullName evidence="2">Transport-associated protein</fullName>
    </submittedName>
</protein>
<proteinExistence type="predicted"/>
<dbReference type="PANTHER" id="PTHR34606">
    <property type="entry name" value="BON DOMAIN-CONTAINING PROTEIN"/>
    <property type="match status" value="1"/>
</dbReference>
<sequence length="230" mass="24029">MNITSPVSTGLFHGWLPEELDMTLCATRHRGLGLALLVLAGSFSGAAIAAPPASLPTAGSAECEEVPGDAMVTASILLKLAGHSRIDADEIQVLTVNGKVLLRGLVRSQAQKGLAGRLAGDTRGVLDVDNRLDVIDWAPITDIARDQAQARVQGREAARIRSDAWISDTVATTLRASPGTGSCDIQVGSRAGVVTLEGPERSAAARDLAIELVQGVWGVRRVEATGLLVR</sequence>
<dbReference type="STRING" id="1300342.I596_2042"/>
<dbReference type="SMART" id="SM00749">
    <property type="entry name" value="BON"/>
    <property type="match status" value="2"/>
</dbReference>
<dbReference type="AlphaFoldDB" id="A0A160DVD1"/>
<dbReference type="PROSITE" id="PS50914">
    <property type="entry name" value="BON"/>
    <property type="match status" value="2"/>
</dbReference>
<dbReference type="Pfam" id="PF04972">
    <property type="entry name" value="BON"/>
    <property type="match status" value="2"/>
</dbReference>
<dbReference type="EMBL" id="CP015249">
    <property type="protein sequence ID" value="ANB18061.1"/>
    <property type="molecule type" value="Genomic_DNA"/>
</dbReference>
<feature type="domain" description="BON" evidence="1">
    <location>
        <begin position="162"/>
        <end position="230"/>
    </location>
</feature>
<evidence type="ECO:0000259" key="1">
    <source>
        <dbReference type="PROSITE" id="PS50914"/>
    </source>
</evidence>
<gene>
    <name evidence="2" type="ORF">I596_2042</name>
</gene>
<reference evidence="2 3" key="1">
    <citation type="submission" date="2016-04" db="EMBL/GenBank/DDBJ databases">
        <title>Complete genome sequence of Dokdonella koreensis DS-123T.</title>
        <authorList>
            <person name="Kim J.F."/>
            <person name="Lee H."/>
            <person name="Kwak M.-J."/>
        </authorList>
    </citation>
    <scope>NUCLEOTIDE SEQUENCE [LARGE SCALE GENOMIC DNA]</scope>
    <source>
        <strain evidence="2 3">DS-123</strain>
    </source>
</reference>
<evidence type="ECO:0000313" key="3">
    <source>
        <dbReference type="Proteomes" id="UP000076830"/>
    </source>
</evidence>
<name>A0A160DVD1_9GAMM</name>
<dbReference type="Proteomes" id="UP000076830">
    <property type="component" value="Chromosome"/>
</dbReference>
<dbReference type="Gene3D" id="3.30.1340.30">
    <property type="match status" value="2"/>
</dbReference>
<feature type="domain" description="BON" evidence="1">
    <location>
        <begin position="68"/>
        <end position="136"/>
    </location>
</feature>
<accession>A0A160DVD1</accession>
<dbReference type="PANTHER" id="PTHR34606:SF15">
    <property type="entry name" value="BON DOMAIN-CONTAINING PROTEIN"/>
    <property type="match status" value="1"/>
</dbReference>
<organism evidence="2 3">
    <name type="scientific">Dokdonella koreensis DS-123</name>
    <dbReference type="NCBI Taxonomy" id="1300342"/>
    <lineage>
        <taxon>Bacteria</taxon>
        <taxon>Pseudomonadati</taxon>
        <taxon>Pseudomonadota</taxon>
        <taxon>Gammaproteobacteria</taxon>
        <taxon>Lysobacterales</taxon>
        <taxon>Rhodanobacteraceae</taxon>
        <taxon>Dokdonella</taxon>
    </lineage>
</organism>
<evidence type="ECO:0000313" key="2">
    <source>
        <dbReference type="EMBL" id="ANB18061.1"/>
    </source>
</evidence>
<dbReference type="InterPro" id="IPR007055">
    <property type="entry name" value="BON_dom"/>
</dbReference>
<dbReference type="InterPro" id="IPR051686">
    <property type="entry name" value="Lipoprotein_DolP"/>
</dbReference>
<dbReference type="KEGG" id="dko:I596_2042"/>
<keyword evidence="3" id="KW-1185">Reference proteome</keyword>
<dbReference type="InterPro" id="IPR014004">
    <property type="entry name" value="Transpt-assoc_nodulatn_dom_bac"/>
</dbReference>